<feature type="compositionally biased region" description="Basic and acidic residues" evidence="1">
    <location>
        <begin position="1"/>
        <end position="18"/>
    </location>
</feature>
<accession>A0A0D9XK35</accession>
<feature type="region of interest" description="Disordered" evidence="1">
    <location>
        <begin position="1"/>
        <end position="71"/>
    </location>
</feature>
<proteinExistence type="predicted"/>
<feature type="compositionally biased region" description="Low complexity" evidence="1">
    <location>
        <begin position="44"/>
        <end position="62"/>
    </location>
</feature>
<organism evidence="2 3">
    <name type="scientific">Leersia perrieri</name>
    <dbReference type="NCBI Taxonomy" id="77586"/>
    <lineage>
        <taxon>Eukaryota</taxon>
        <taxon>Viridiplantae</taxon>
        <taxon>Streptophyta</taxon>
        <taxon>Embryophyta</taxon>
        <taxon>Tracheophyta</taxon>
        <taxon>Spermatophyta</taxon>
        <taxon>Magnoliopsida</taxon>
        <taxon>Liliopsida</taxon>
        <taxon>Poales</taxon>
        <taxon>Poaceae</taxon>
        <taxon>BOP clade</taxon>
        <taxon>Oryzoideae</taxon>
        <taxon>Oryzeae</taxon>
        <taxon>Oryzinae</taxon>
        <taxon>Leersia</taxon>
    </lineage>
</organism>
<dbReference type="HOGENOM" id="CLU_063971_0_0_1"/>
<reference evidence="2" key="3">
    <citation type="submission" date="2015-04" db="UniProtKB">
        <authorList>
            <consortium name="EnsemblPlants"/>
        </authorList>
    </citation>
    <scope>IDENTIFICATION</scope>
</reference>
<reference evidence="2 3" key="1">
    <citation type="submission" date="2012-08" db="EMBL/GenBank/DDBJ databases">
        <title>Oryza genome evolution.</title>
        <authorList>
            <person name="Wing R.A."/>
        </authorList>
    </citation>
    <scope>NUCLEOTIDE SEQUENCE</scope>
</reference>
<evidence type="ECO:0000313" key="2">
    <source>
        <dbReference type="EnsemblPlants" id="LPERR10G08250.1"/>
    </source>
</evidence>
<reference evidence="3" key="2">
    <citation type="submission" date="2013-12" db="EMBL/GenBank/DDBJ databases">
        <authorList>
            <person name="Yu Y."/>
            <person name="Lee S."/>
            <person name="de Baynast K."/>
            <person name="Wissotski M."/>
            <person name="Liu L."/>
            <person name="Talag J."/>
            <person name="Goicoechea J."/>
            <person name="Angelova A."/>
            <person name="Jetty R."/>
            <person name="Kudrna D."/>
            <person name="Golser W."/>
            <person name="Rivera L."/>
            <person name="Zhang J."/>
            <person name="Wing R."/>
        </authorList>
    </citation>
    <scope>NUCLEOTIDE SEQUENCE</scope>
</reference>
<name>A0A0D9XK35_9ORYZ</name>
<dbReference type="Proteomes" id="UP000032180">
    <property type="component" value="Chromosome 10"/>
</dbReference>
<evidence type="ECO:0000313" key="3">
    <source>
        <dbReference type="Proteomes" id="UP000032180"/>
    </source>
</evidence>
<sequence>MDDGIDGSRRSKGSRDHPPPLFSAEAGPSRRKTKREADAPPPIVEESSSPSRGGSSSSSDSDGAAKEEEEGVDAAAVVRALKTYMASSPDAGLSFVRKATPATVARCIGNWAILFQATADPLENSSCSPPDSDEYRNITQKMRERTGKAFTQEQIRNQWDYNRKRHISCCRLMGIDEKTIASIRAFDDRLKHVESLQKGTKKHPHKSFENHHMFAGRNVDGNLSVPGGDNDNEARDDASSSSASTARMKSAPTLVRCFHQLELDGYDIFKTHVGSLAMHLFKDPHLPGRGQDLEWRDVVQSVQSLECRGRGQDLECMEVVQALECRVNVTNEGTPVDTGLMGKVICPSQIGFRFISVQVCMKFVKHVLL</sequence>
<dbReference type="AlphaFoldDB" id="A0A0D9XK35"/>
<evidence type="ECO:0000256" key="1">
    <source>
        <dbReference type="SAM" id="MobiDB-lite"/>
    </source>
</evidence>
<keyword evidence="3" id="KW-1185">Reference proteome</keyword>
<dbReference type="EnsemblPlants" id="LPERR10G08250.1">
    <property type="protein sequence ID" value="LPERR10G08250.1"/>
    <property type="gene ID" value="LPERR10G08250"/>
</dbReference>
<protein>
    <submittedName>
        <fullName evidence="2">Uncharacterized protein</fullName>
    </submittedName>
</protein>
<dbReference type="Gramene" id="LPERR10G08250.1">
    <property type="protein sequence ID" value="LPERR10G08250.1"/>
    <property type="gene ID" value="LPERR10G08250"/>
</dbReference>
<feature type="region of interest" description="Disordered" evidence="1">
    <location>
        <begin position="217"/>
        <end position="247"/>
    </location>
</feature>